<reference evidence="1 2" key="1">
    <citation type="journal article" date="2018" name="Evol. Lett.">
        <title>Horizontal gene cluster transfer increased hallucinogenic mushroom diversity.</title>
        <authorList>
            <person name="Reynolds H.T."/>
            <person name="Vijayakumar V."/>
            <person name="Gluck-Thaler E."/>
            <person name="Korotkin H.B."/>
            <person name="Matheny P.B."/>
            <person name="Slot J.C."/>
        </authorList>
    </citation>
    <scope>NUCLEOTIDE SEQUENCE [LARGE SCALE GENOMIC DNA]</scope>
    <source>
        <strain evidence="1 2">2631</strain>
    </source>
</reference>
<evidence type="ECO:0000313" key="1">
    <source>
        <dbReference type="EMBL" id="PPQ93163.1"/>
    </source>
</evidence>
<proteinExistence type="predicted"/>
<dbReference type="InParanoid" id="A0A409XQR7"/>
<comment type="caution">
    <text evidence="1">The sequence shown here is derived from an EMBL/GenBank/DDBJ whole genome shotgun (WGS) entry which is preliminary data.</text>
</comment>
<organism evidence="1 2">
    <name type="scientific">Psilocybe cyanescens</name>
    <dbReference type="NCBI Taxonomy" id="93625"/>
    <lineage>
        <taxon>Eukaryota</taxon>
        <taxon>Fungi</taxon>
        <taxon>Dikarya</taxon>
        <taxon>Basidiomycota</taxon>
        <taxon>Agaricomycotina</taxon>
        <taxon>Agaricomycetes</taxon>
        <taxon>Agaricomycetidae</taxon>
        <taxon>Agaricales</taxon>
        <taxon>Agaricineae</taxon>
        <taxon>Strophariaceae</taxon>
        <taxon>Psilocybe</taxon>
    </lineage>
</organism>
<name>A0A409XQR7_PSICY</name>
<dbReference type="OrthoDB" id="5422293at2759"/>
<dbReference type="EMBL" id="NHYD01000834">
    <property type="protein sequence ID" value="PPQ93163.1"/>
    <property type="molecule type" value="Genomic_DNA"/>
</dbReference>
<accession>A0A409XQR7</accession>
<dbReference type="Proteomes" id="UP000283269">
    <property type="component" value="Unassembled WGS sequence"/>
</dbReference>
<protein>
    <submittedName>
        <fullName evidence="1">Uncharacterized protein</fullName>
    </submittedName>
</protein>
<dbReference type="STRING" id="93625.A0A409XQR7"/>
<evidence type="ECO:0000313" key="2">
    <source>
        <dbReference type="Proteomes" id="UP000283269"/>
    </source>
</evidence>
<gene>
    <name evidence="1" type="ORF">CVT25_002390</name>
</gene>
<dbReference type="AlphaFoldDB" id="A0A409XQR7"/>
<sequence>MLPILLDPLEIRDHPNIVDQRYYVEENYRRLRAFPIFQLRNTSLRSLYRLHDVICANDENYVMLESEYFWRQAHWRIKDIPDPKDPNPLRYAILASLTEAMVVAYNRKITIGLRRDVCVTSKAQDEAFRQDPNKPYEEAPSWASLIPPVEEWTSFLEDRAIRNCSTPFFKRHICADPSQLQNI</sequence>
<keyword evidence="2" id="KW-1185">Reference proteome</keyword>